<name>A0A6P1Y0U2_9SPIR</name>
<dbReference type="EMBL" id="CP048020">
    <property type="protein sequence ID" value="QHX42843.1"/>
    <property type="molecule type" value="Genomic_DNA"/>
</dbReference>
<accession>A0A6P1Y0U2</accession>
<dbReference type="Proteomes" id="UP000464374">
    <property type="component" value="Chromosome"/>
</dbReference>
<organism evidence="1 2">
    <name type="scientific">Treponema vincentii</name>
    <dbReference type="NCBI Taxonomy" id="69710"/>
    <lineage>
        <taxon>Bacteria</taxon>
        <taxon>Pseudomonadati</taxon>
        <taxon>Spirochaetota</taxon>
        <taxon>Spirochaetia</taxon>
        <taxon>Spirochaetales</taxon>
        <taxon>Treponemataceae</taxon>
        <taxon>Treponema</taxon>
    </lineage>
</organism>
<gene>
    <name evidence="1" type="ORF">GWP43_04610</name>
</gene>
<sequence>MSGSEILFIIFVCLGGGYLLGRAHAFTKTVFNDVHAQNNKQEIALAYIKNQESQIEQSIKKIDTVLAEIIEQMETTK</sequence>
<dbReference type="AlphaFoldDB" id="A0A6P1Y0U2"/>
<proteinExistence type="predicted"/>
<reference evidence="1 2" key="1">
    <citation type="submission" date="2020-01" db="EMBL/GenBank/DDBJ databases">
        <title>Complete genome sequence of a human oral phylogroup 1 Treponema sp. strain ATCC 700766, originally isolated from periodontitis dental plaque.</title>
        <authorList>
            <person name="Chan Y."/>
            <person name="Huo Y.-B."/>
            <person name="Yu X.-L."/>
            <person name="Zeng H."/>
            <person name="Leung W.-K."/>
            <person name="Watt R.M."/>
        </authorList>
    </citation>
    <scope>NUCLEOTIDE SEQUENCE [LARGE SCALE GENOMIC DNA]</scope>
    <source>
        <strain evidence="1 2">OMZ 804</strain>
    </source>
</reference>
<dbReference type="RefSeq" id="WP_162663054.1">
    <property type="nucleotide sequence ID" value="NZ_CP048020.1"/>
</dbReference>
<evidence type="ECO:0000313" key="2">
    <source>
        <dbReference type="Proteomes" id="UP000464374"/>
    </source>
</evidence>
<protein>
    <submittedName>
        <fullName evidence="1">Uncharacterized protein</fullName>
    </submittedName>
</protein>
<dbReference type="KEGG" id="trz:GWP43_04610"/>
<evidence type="ECO:0000313" key="1">
    <source>
        <dbReference type="EMBL" id="QHX42843.1"/>
    </source>
</evidence>